<dbReference type="InterPro" id="IPR036388">
    <property type="entry name" value="WH-like_DNA-bd_sf"/>
</dbReference>
<dbReference type="Proteomes" id="UP000240912">
    <property type="component" value="Unassembled WGS sequence"/>
</dbReference>
<evidence type="ECO:0000313" key="2">
    <source>
        <dbReference type="EMBL" id="PST81946.1"/>
    </source>
</evidence>
<protein>
    <submittedName>
        <fullName evidence="2">MarR family transcriptional regulator</fullName>
    </submittedName>
</protein>
<dbReference type="InterPro" id="IPR039422">
    <property type="entry name" value="MarR/SlyA-like"/>
</dbReference>
<organism evidence="2 3">
    <name type="scientific">Pedobacter yulinensis</name>
    <dbReference type="NCBI Taxonomy" id="2126353"/>
    <lineage>
        <taxon>Bacteria</taxon>
        <taxon>Pseudomonadati</taxon>
        <taxon>Bacteroidota</taxon>
        <taxon>Sphingobacteriia</taxon>
        <taxon>Sphingobacteriales</taxon>
        <taxon>Sphingobacteriaceae</taxon>
        <taxon>Pedobacter</taxon>
    </lineage>
</organism>
<dbReference type="InterPro" id="IPR036390">
    <property type="entry name" value="WH_DNA-bd_sf"/>
</dbReference>
<keyword evidence="3" id="KW-1185">Reference proteome</keyword>
<reference evidence="2 3" key="1">
    <citation type="submission" date="2018-03" db="EMBL/GenBank/DDBJ databases">
        <authorList>
            <person name="Keele B.F."/>
        </authorList>
    </citation>
    <scope>NUCLEOTIDE SEQUENCE [LARGE SCALE GENOMIC DNA]</scope>
    <source>
        <strain evidence="2 3">YL28-9</strain>
    </source>
</reference>
<proteinExistence type="predicted"/>
<evidence type="ECO:0000313" key="3">
    <source>
        <dbReference type="Proteomes" id="UP000240912"/>
    </source>
</evidence>
<dbReference type="Pfam" id="PF01047">
    <property type="entry name" value="MarR"/>
    <property type="match status" value="1"/>
</dbReference>
<comment type="caution">
    <text evidence="2">The sequence shown here is derived from an EMBL/GenBank/DDBJ whole genome shotgun (WGS) entry which is preliminary data.</text>
</comment>
<dbReference type="InterPro" id="IPR000835">
    <property type="entry name" value="HTH_MarR-typ"/>
</dbReference>
<dbReference type="PRINTS" id="PR00598">
    <property type="entry name" value="HTHMARR"/>
</dbReference>
<dbReference type="PANTHER" id="PTHR33164">
    <property type="entry name" value="TRANSCRIPTIONAL REGULATOR, MARR FAMILY"/>
    <property type="match status" value="1"/>
</dbReference>
<dbReference type="Gene3D" id="1.10.10.10">
    <property type="entry name" value="Winged helix-like DNA-binding domain superfamily/Winged helix DNA-binding domain"/>
    <property type="match status" value="1"/>
</dbReference>
<accession>A0A2T3HHL5</accession>
<feature type="domain" description="HTH marR-type" evidence="1">
    <location>
        <begin position="17"/>
        <end position="149"/>
    </location>
</feature>
<dbReference type="RefSeq" id="WP_107217001.1">
    <property type="nucleotide sequence ID" value="NZ_KZ686271.1"/>
</dbReference>
<evidence type="ECO:0000259" key="1">
    <source>
        <dbReference type="PROSITE" id="PS50995"/>
    </source>
</evidence>
<dbReference type="SMART" id="SM00347">
    <property type="entry name" value="HTH_MARR"/>
    <property type="match status" value="1"/>
</dbReference>
<dbReference type="EMBL" id="PYLS01000007">
    <property type="protein sequence ID" value="PST81946.1"/>
    <property type="molecule type" value="Genomic_DNA"/>
</dbReference>
<dbReference type="SUPFAM" id="SSF46785">
    <property type="entry name" value="Winged helix' DNA-binding domain"/>
    <property type="match status" value="1"/>
</dbReference>
<gene>
    <name evidence="2" type="ORF">C7T94_17305</name>
</gene>
<dbReference type="OrthoDB" id="763883at2"/>
<name>A0A2T3HHL5_9SPHI</name>
<dbReference type="GO" id="GO:0006950">
    <property type="term" value="P:response to stress"/>
    <property type="evidence" value="ECO:0007669"/>
    <property type="project" value="TreeGrafter"/>
</dbReference>
<dbReference type="AlphaFoldDB" id="A0A2T3HHL5"/>
<sequence>MKSIKEPVSGALRLECDQALINLLSAASRCNLEIREMLRGFQVTSQQFNVLRILQGQYPAAATISLLKQKMIDKMSDISRIIDRLLQKKFVVRQPGHADRRTVDIKINETGLALLEKIDRAVSLSSFISERLSLDEAKTLNRLLAKLHTTA</sequence>
<dbReference type="PROSITE" id="PS50995">
    <property type="entry name" value="HTH_MARR_2"/>
    <property type="match status" value="1"/>
</dbReference>
<dbReference type="PANTHER" id="PTHR33164:SF43">
    <property type="entry name" value="HTH-TYPE TRANSCRIPTIONAL REPRESSOR YETL"/>
    <property type="match status" value="1"/>
</dbReference>
<dbReference type="GO" id="GO:0003700">
    <property type="term" value="F:DNA-binding transcription factor activity"/>
    <property type="evidence" value="ECO:0007669"/>
    <property type="project" value="InterPro"/>
</dbReference>